<feature type="binding site" evidence="4">
    <location>
        <position position="190"/>
    </location>
    <ligand>
        <name>molybdate</name>
        <dbReference type="ChEBI" id="CHEBI:36264"/>
    </ligand>
</feature>
<dbReference type="SUPFAM" id="SSF53850">
    <property type="entry name" value="Periplasmic binding protein-like II"/>
    <property type="match status" value="1"/>
</dbReference>
<proteinExistence type="inferred from homology"/>
<dbReference type="eggNOG" id="COG0725">
    <property type="taxonomic scope" value="Bacteria"/>
</dbReference>
<accession>A0A099D468</accession>
<evidence type="ECO:0000256" key="2">
    <source>
        <dbReference type="ARBA" id="ARBA00022723"/>
    </source>
</evidence>
<dbReference type="HOGENOM" id="CLU_065520_0_1_11"/>
<dbReference type="EMBL" id="JPMV01000035">
    <property type="protein sequence ID" value="KGI80115.1"/>
    <property type="molecule type" value="Genomic_DNA"/>
</dbReference>
<dbReference type="InterPro" id="IPR005950">
    <property type="entry name" value="ModA"/>
</dbReference>
<dbReference type="PROSITE" id="PS51257">
    <property type="entry name" value="PROKAR_LIPOPROTEIN"/>
    <property type="match status" value="1"/>
</dbReference>
<evidence type="ECO:0000256" key="3">
    <source>
        <dbReference type="ARBA" id="ARBA00022729"/>
    </source>
</evidence>
<feature type="binding site" evidence="4">
    <location>
        <position position="41"/>
    </location>
    <ligand>
        <name>molybdate</name>
        <dbReference type="ChEBI" id="CHEBI:36264"/>
    </ligand>
</feature>
<dbReference type="KEGG" id="aey:CDG81_02615"/>
<dbReference type="EMBL" id="CP022752">
    <property type="protein sequence ID" value="ASU77381.1"/>
    <property type="molecule type" value="Genomic_DNA"/>
</dbReference>
<dbReference type="NCBIfam" id="TIGR01256">
    <property type="entry name" value="modA"/>
    <property type="match status" value="1"/>
</dbReference>
<dbReference type="RefSeq" id="WP_043576010.1">
    <property type="nucleotide sequence ID" value="NZ_CP022752.1"/>
</dbReference>
<sequence length="254" mass="26597">MNRARRGGGSAAVLTVLLSLLTGCGAGGGDQRTLTVLAAASLTESFRDIGDEFSRNNPGVDVRFNFQGSSLLAEQIRQGSGGDVFASANEEMMTKVRRADALAGQPRTFATNRLTVVVPPGNPAGVESFADLADPDTSVVVCAPRVPCGSATERVESASGVELRPVSEENDVKDVLHKVVAGEADAGLVYVTDAESAGDEVEVVDFPAADEVANEYPIAELAASGHPELAERFVEFVRGERGREILDEYGFGAP</sequence>
<dbReference type="PANTHER" id="PTHR30632">
    <property type="entry name" value="MOLYBDATE-BINDING PERIPLASMIC PROTEIN"/>
    <property type="match status" value="1"/>
</dbReference>
<dbReference type="Proteomes" id="UP000215043">
    <property type="component" value="Chromosome"/>
</dbReference>
<evidence type="ECO:0000256" key="1">
    <source>
        <dbReference type="ARBA" id="ARBA00009175"/>
    </source>
</evidence>
<organism evidence="6 9">
    <name type="scientific">Actinopolyspora erythraea</name>
    <dbReference type="NCBI Taxonomy" id="414996"/>
    <lineage>
        <taxon>Bacteria</taxon>
        <taxon>Bacillati</taxon>
        <taxon>Actinomycetota</taxon>
        <taxon>Actinomycetes</taxon>
        <taxon>Actinopolysporales</taxon>
        <taxon>Actinopolysporaceae</taxon>
        <taxon>Actinopolyspora</taxon>
    </lineage>
</organism>
<reference evidence="7 8" key="1">
    <citation type="journal article" date="2014" name="PLoS ONE">
        <title>Identification and Characterization of a New Erythromycin Biosynthetic Gene Cluster in Actinopolyspora erythraea YIM90600, a Novel Erythronolide-Producing Halophilic Actinomycete Isolated from Salt Field.</title>
        <authorList>
            <person name="Chen D."/>
            <person name="Feng J."/>
            <person name="Huang L."/>
            <person name="Zhang Q."/>
            <person name="Wu J."/>
            <person name="Zhu X."/>
            <person name="Duan Y."/>
            <person name="Xu Z."/>
        </authorList>
    </citation>
    <scope>NUCLEOTIDE SEQUENCE [LARGE SCALE GENOMIC DNA]</scope>
    <source>
        <strain evidence="7 8">YIM90600</strain>
    </source>
</reference>
<keyword evidence="8" id="KW-1185">Reference proteome</keyword>
<dbReference type="GO" id="GO:0046872">
    <property type="term" value="F:metal ion binding"/>
    <property type="evidence" value="ECO:0007669"/>
    <property type="project" value="UniProtKB-KW"/>
</dbReference>
<dbReference type="CDD" id="cd13538">
    <property type="entry name" value="PBP2_ModA_like_1"/>
    <property type="match status" value="1"/>
</dbReference>
<reference evidence="6 9" key="2">
    <citation type="submission" date="2017-08" db="EMBL/GenBank/DDBJ databases">
        <title>The complete genome sequence of moderately halophilic actinomycete Actinopolyspora erythraea YIM 90600, the producer of novel erythromycin, novel actinopolysporins A-C and tubercidin.</title>
        <authorList>
            <person name="Yin M."/>
            <person name="Tang S."/>
        </authorList>
    </citation>
    <scope>NUCLEOTIDE SEQUENCE [LARGE SCALE GENOMIC DNA]</scope>
    <source>
        <strain evidence="6 9">YIM 90600</strain>
    </source>
</reference>
<keyword evidence="3 5" id="KW-0732">Signal</keyword>
<feature type="binding site" evidence="4">
    <location>
        <position position="69"/>
    </location>
    <ligand>
        <name>molybdate</name>
        <dbReference type="ChEBI" id="CHEBI:36264"/>
    </ligand>
</feature>
<gene>
    <name evidence="6" type="primary">modA</name>
    <name evidence="6" type="ORF">CDG81_02615</name>
    <name evidence="7" type="ORF">IL38_18360</name>
</gene>
<comment type="similarity">
    <text evidence="1">Belongs to the bacterial solute-binding protein ModA family.</text>
</comment>
<dbReference type="Proteomes" id="UP000029737">
    <property type="component" value="Unassembled WGS sequence"/>
</dbReference>
<dbReference type="InterPro" id="IPR050682">
    <property type="entry name" value="ModA/WtpA"/>
</dbReference>
<feature type="signal peptide" evidence="5">
    <location>
        <begin position="1"/>
        <end position="26"/>
    </location>
</feature>
<keyword evidence="2 4" id="KW-0479">Metal-binding</keyword>
<evidence type="ECO:0000256" key="5">
    <source>
        <dbReference type="SAM" id="SignalP"/>
    </source>
</evidence>
<evidence type="ECO:0000313" key="9">
    <source>
        <dbReference type="Proteomes" id="UP000215043"/>
    </source>
</evidence>
<feature type="chain" id="PRO_5044540470" evidence="5">
    <location>
        <begin position="27"/>
        <end position="254"/>
    </location>
</feature>
<keyword evidence="4" id="KW-0500">Molybdenum</keyword>
<dbReference type="GO" id="GO:0015689">
    <property type="term" value="P:molybdate ion transport"/>
    <property type="evidence" value="ECO:0007669"/>
    <property type="project" value="InterPro"/>
</dbReference>
<evidence type="ECO:0000256" key="4">
    <source>
        <dbReference type="PIRSR" id="PIRSR004846-1"/>
    </source>
</evidence>
<feature type="binding site" evidence="4">
    <location>
        <position position="172"/>
    </location>
    <ligand>
        <name>molybdate</name>
        <dbReference type="ChEBI" id="CHEBI:36264"/>
    </ligand>
</feature>
<evidence type="ECO:0000313" key="7">
    <source>
        <dbReference type="EMBL" id="KGI80115.1"/>
    </source>
</evidence>
<dbReference type="Pfam" id="PF13531">
    <property type="entry name" value="SBP_bac_11"/>
    <property type="match status" value="1"/>
</dbReference>
<dbReference type="PANTHER" id="PTHR30632:SF0">
    <property type="entry name" value="SULFATE-BINDING PROTEIN"/>
    <property type="match status" value="1"/>
</dbReference>
<dbReference type="Gene3D" id="3.40.190.10">
    <property type="entry name" value="Periplasmic binding protein-like II"/>
    <property type="match status" value="2"/>
</dbReference>
<dbReference type="GO" id="GO:0030973">
    <property type="term" value="F:molybdate ion binding"/>
    <property type="evidence" value="ECO:0007669"/>
    <property type="project" value="TreeGrafter"/>
</dbReference>
<protein>
    <submittedName>
        <fullName evidence="6">Molybdate ABC transporter substrate-binding protein</fullName>
    </submittedName>
    <submittedName>
        <fullName evidence="7">Molybdate-binding protein</fullName>
    </submittedName>
</protein>
<name>A0A099D468_9ACTN</name>
<dbReference type="AlphaFoldDB" id="A0A099D468"/>
<dbReference type="PIRSF" id="PIRSF004846">
    <property type="entry name" value="ModA"/>
    <property type="match status" value="1"/>
</dbReference>
<evidence type="ECO:0000313" key="6">
    <source>
        <dbReference type="EMBL" id="ASU77381.1"/>
    </source>
</evidence>
<dbReference type="OrthoDB" id="9785015at2"/>
<evidence type="ECO:0000313" key="8">
    <source>
        <dbReference type="Proteomes" id="UP000029737"/>
    </source>
</evidence>